<protein>
    <submittedName>
        <fullName evidence="1">Collagenase-like protease</fullName>
    </submittedName>
</protein>
<dbReference type="PANTHER" id="PTHR30217">
    <property type="entry name" value="PEPTIDASE U32 FAMILY"/>
    <property type="match status" value="1"/>
</dbReference>
<dbReference type="EMBL" id="CP003348">
    <property type="protein sequence ID" value="AFM01650.1"/>
    <property type="molecule type" value="Genomic_DNA"/>
</dbReference>
<dbReference type="Pfam" id="PF01136">
    <property type="entry name" value="Peptidase_U32"/>
    <property type="match status" value="1"/>
</dbReference>
<proteinExistence type="predicted"/>
<dbReference type="STRING" id="756499.Desde_3363"/>
<dbReference type="RefSeq" id="WP_014795126.1">
    <property type="nucleotide sequence ID" value="NC_018017.1"/>
</dbReference>
<name>I4ACG5_DESDJ</name>
<accession>I4ACG5</accession>
<dbReference type="GO" id="GO:0006508">
    <property type="term" value="P:proteolysis"/>
    <property type="evidence" value="ECO:0007669"/>
    <property type="project" value="UniProtKB-KW"/>
</dbReference>
<evidence type="ECO:0000313" key="1">
    <source>
        <dbReference type="EMBL" id="AFM01650.1"/>
    </source>
</evidence>
<keyword evidence="1" id="KW-0645">Protease</keyword>
<dbReference type="PANTHER" id="PTHR30217:SF3">
    <property type="entry name" value="UBIQUINONE BIOSYNTHESIS PROTEIN UBIU"/>
    <property type="match status" value="1"/>
</dbReference>
<dbReference type="eggNOG" id="COG0826">
    <property type="taxonomic scope" value="Bacteria"/>
</dbReference>
<evidence type="ECO:0000313" key="2">
    <source>
        <dbReference type="Proteomes" id="UP000006053"/>
    </source>
</evidence>
<dbReference type="Proteomes" id="UP000006053">
    <property type="component" value="Chromosome"/>
</dbReference>
<dbReference type="AlphaFoldDB" id="I4ACG5"/>
<dbReference type="KEGG" id="ddh:Desde_3363"/>
<keyword evidence="1" id="KW-0378">Hydrolase</keyword>
<gene>
    <name evidence="1" type="ordered locus">Desde_3363</name>
</gene>
<keyword evidence="2" id="KW-1185">Reference proteome</keyword>
<dbReference type="InterPro" id="IPR001539">
    <property type="entry name" value="Peptidase_U32"/>
</dbReference>
<dbReference type="OrthoDB" id="1983353at2"/>
<dbReference type="InterPro" id="IPR051454">
    <property type="entry name" value="RNA/ubiquinone_mod_enzymes"/>
</dbReference>
<reference evidence="1 2" key="2">
    <citation type="journal article" date="2015" name="J. Bacteriol.">
        <title>Genomic, proteomic, and biochemical analysis of the organohalide respiratory pathway in Desulfitobacterium dehalogenans.</title>
        <authorList>
            <person name="Kruse T."/>
            <person name="van de Pas B.A."/>
            <person name="Atteia A."/>
            <person name="Krab K."/>
            <person name="Hagen W.R."/>
            <person name="Goodwin L."/>
            <person name="Chain P."/>
            <person name="Boeren S."/>
            <person name="Maphosa F."/>
            <person name="Schraa G."/>
            <person name="de Vos W.M."/>
            <person name="van der Oost J."/>
            <person name="Smidt H."/>
            <person name="Stams A.J."/>
        </authorList>
    </citation>
    <scope>NUCLEOTIDE SEQUENCE [LARGE SCALE GENOMIC DNA]</scope>
    <source>
        <strain evidence="2">ATCC 51507 / DSM 9161 / JW/IU-DC1</strain>
    </source>
</reference>
<dbReference type="HOGENOM" id="CLU_072025_0_0_9"/>
<reference evidence="2" key="1">
    <citation type="submission" date="2012-06" db="EMBL/GenBank/DDBJ databases">
        <title>Complete sequence of Desulfitobacterium dehalogenans ATCC 51507.</title>
        <authorList>
            <person name="Lucas S."/>
            <person name="Han J."/>
            <person name="Lapidus A."/>
            <person name="Cheng J.-F."/>
            <person name="Goodwin L."/>
            <person name="Pitluck S."/>
            <person name="Peters L."/>
            <person name="Ovchinnikova G."/>
            <person name="Teshima H."/>
            <person name="Detter J.C."/>
            <person name="Han C."/>
            <person name="Tapia R."/>
            <person name="Land M."/>
            <person name="Hauser L."/>
            <person name="Kyrpides N."/>
            <person name="Ivanova N."/>
            <person name="Pagani I."/>
            <person name="Kruse T."/>
            <person name="de Vos W.M."/>
            <person name="Smidt H."/>
            <person name="Woyke T."/>
        </authorList>
    </citation>
    <scope>NUCLEOTIDE SEQUENCE [LARGE SCALE GENOMIC DNA]</scope>
    <source>
        <strain evidence="2">ATCC 51507 / DSM 9161 / JW/IU-DC1</strain>
    </source>
</reference>
<dbReference type="GO" id="GO:0008233">
    <property type="term" value="F:peptidase activity"/>
    <property type="evidence" value="ECO:0007669"/>
    <property type="project" value="UniProtKB-KW"/>
</dbReference>
<sequence>MNILAPVSSVKEAERLIAHGADELYCGIGLGALKNKPGNTQREIWINRRESGNANIPDLESLSLLVDFAHAQGKKVYLTLNQPGYAQDLYEEILAFAREIKRSCKVDAFIVADPGLIRMLIEKEPDIVIHVSSLAGVLNSSAVLFFKKLGVKRIVFPRYLEAKTLKKIIDRAGEDLEYEVFILNDGCMFEESHCHVSHQFGGAFCHNPAWRYKLIPPEEGGALETWKLRSLKISGETFERNVGDLKRWQWIGIRNSGGYFGVKYPLGMCGLCTLPEYRDMGITSLKIVGREASLRKKVKSVELLKKVLAYQSEGHMPDEVRDYARTNKGARILCESGYMCYER</sequence>
<organism evidence="1 2">
    <name type="scientific">Desulfitobacterium dehalogenans (strain ATCC 51507 / DSM 9161 / JW/IU-DC1)</name>
    <dbReference type="NCBI Taxonomy" id="756499"/>
    <lineage>
        <taxon>Bacteria</taxon>
        <taxon>Bacillati</taxon>
        <taxon>Bacillota</taxon>
        <taxon>Clostridia</taxon>
        <taxon>Eubacteriales</taxon>
        <taxon>Desulfitobacteriaceae</taxon>
        <taxon>Desulfitobacterium</taxon>
    </lineage>
</organism>